<keyword evidence="1" id="KW-1133">Transmembrane helix</keyword>
<dbReference type="Pfam" id="PF02214">
    <property type="entry name" value="BTB_2"/>
    <property type="match status" value="1"/>
</dbReference>
<dbReference type="Proteomes" id="UP000887578">
    <property type="component" value="Unplaced"/>
</dbReference>
<reference evidence="4" key="1">
    <citation type="submission" date="2022-11" db="UniProtKB">
        <authorList>
            <consortium name="WormBaseParasite"/>
        </authorList>
    </citation>
    <scope>IDENTIFICATION</scope>
</reference>
<protein>
    <submittedName>
        <fullName evidence="4">BTB domain-containing protein</fullName>
    </submittedName>
</protein>
<keyword evidence="1" id="KW-0472">Membrane</keyword>
<dbReference type="GO" id="GO:0051260">
    <property type="term" value="P:protein homooligomerization"/>
    <property type="evidence" value="ECO:0007669"/>
    <property type="project" value="InterPro"/>
</dbReference>
<dbReference type="PANTHER" id="PTHR11145">
    <property type="entry name" value="BTB/POZ DOMAIN-CONTAINING ADAPTER FOR CUL3-MEDIATED RHOA DEGRADATION PROTEIN FAMILY MEMBER"/>
    <property type="match status" value="1"/>
</dbReference>
<keyword evidence="3" id="KW-1185">Reference proteome</keyword>
<keyword evidence="1" id="KW-0812">Transmembrane</keyword>
<dbReference type="InterPro" id="IPR003131">
    <property type="entry name" value="T1-type_BTB"/>
</dbReference>
<dbReference type="PANTHER" id="PTHR11145:SF19">
    <property type="entry name" value="BTB DOMAIN-CONTAINING PROTEIN-RELATED"/>
    <property type="match status" value="1"/>
</dbReference>
<feature type="domain" description="BTB" evidence="2">
    <location>
        <begin position="76"/>
        <end position="144"/>
    </location>
</feature>
<evidence type="ECO:0000256" key="1">
    <source>
        <dbReference type="SAM" id="Phobius"/>
    </source>
</evidence>
<evidence type="ECO:0000259" key="2">
    <source>
        <dbReference type="PROSITE" id="PS50097"/>
    </source>
</evidence>
<accession>A0A914PE84</accession>
<name>A0A914PE84_9BILA</name>
<dbReference type="WBParaSite" id="PDA_v2.g15977.t1">
    <property type="protein sequence ID" value="PDA_v2.g15977.t1"/>
    <property type="gene ID" value="PDA_v2.g15977"/>
</dbReference>
<evidence type="ECO:0000313" key="4">
    <source>
        <dbReference type="WBParaSite" id="PDA_v2.g15977.t1"/>
    </source>
</evidence>
<evidence type="ECO:0000313" key="3">
    <source>
        <dbReference type="Proteomes" id="UP000887578"/>
    </source>
</evidence>
<dbReference type="AlphaFoldDB" id="A0A914PE84"/>
<organism evidence="3 4">
    <name type="scientific">Panagrolaimus davidi</name>
    <dbReference type="NCBI Taxonomy" id="227884"/>
    <lineage>
        <taxon>Eukaryota</taxon>
        <taxon>Metazoa</taxon>
        <taxon>Ecdysozoa</taxon>
        <taxon>Nematoda</taxon>
        <taxon>Chromadorea</taxon>
        <taxon>Rhabditida</taxon>
        <taxon>Tylenchina</taxon>
        <taxon>Panagrolaimomorpha</taxon>
        <taxon>Panagrolaimoidea</taxon>
        <taxon>Panagrolaimidae</taxon>
        <taxon>Panagrolaimus</taxon>
    </lineage>
</organism>
<proteinExistence type="predicted"/>
<dbReference type="SUPFAM" id="SSF54695">
    <property type="entry name" value="POZ domain"/>
    <property type="match status" value="1"/>
</dbReference>
<feature type="transmembrane region" description="Helical" evidence="1">
    <location>
        <begin position="20"/>
        <end position="43"/>
    </location>
</feature>
<dbReference type="Gene3D" id="3.30.710.10">
    <property type="entry name" value="Potassium Channel Kv1.1, Chain A"/>
    <property type="match status" value="1"/>
</dbReference>
<dbReference type="InterPro" id="IPR000210">
    <property type="entry name" value="BTB/POZ_dom"/>
</dbReference>
<sequence>MELEFTTDEVLNFLRSCLQFLLQNLSTAFGILLVFGIAFIKAFPSAFSDAFKRTFAKDDGTLLNNNLKKADLSKMDVIKLKINGKCFEASVETLKRFDSFFSRMVESDLSHDIDEDGYIVIEHDATHFEKILDYMCTGEILIIMD</sequence>
<dbReference type="PROSITE" id="PS50097">
    <property type="entry name" value="BTB"/>
    <property type="match status" value="1"/>
</dbReference>
<dbReference type="InterPro" id="IPR045068">
    <property type="entry name" value="BACURD1-3"/>
</dbReference>
<dbReference type="InterPro" id="IPR011333">
    <property type="entry name" value="SKP1/BTB/POZ_sf"/>
</dbReference>